<evidence type="ECO:0000256" key="5">
    <source>
        <dbReference type="ARBA" id="ARBA00022989"/>
    </source>
</evidence>
<feature type="transmembrane region" description="Helical" evidence="8">
    <location>
        <begin position="364"/>
        <end position="387"/>
    </location>
</feature>
<feature type="transmembrane region" description="Helical" evidence="8">
    <location>
        <begin position="151"/>
        <end position="171"/>
    </location>
</feature>
<name>A0ABV7YRI4_9ACTN</name>
<evidence type="ECO:0000256" key="4">
    <source>
        <dbReference type="ARBA" id="ARBA00022692"/>
    </source>
</evidence>
<keyword evidence="4 8" id="KW-0812">Transmembrane</keyword>
<feature type="transmembrane region" description="Helical" evidence="8">
    <location>
        <begin position="217"/>
        <end position="238"/>
    </location>
</feature>
<evidence type="ECO:0000313" key="9">
    <source>
        <dbReference type="EMBL" id="MFC3766992.1"/>
    </source>
</evidence>
<feature type="transmembrane region" description="Helical" evidence="8">
    <location>
        <begin position="36"/>
        <end position="59"/>
    </location>
</feature>
<dbReference type="InterPro" id="IPR001248">
    <property type="entry name" value="Pur-cyt_permease"/>
</dbReference>
<dbReference type="RefSeq" id="WP_205121694.1">
    <property type="nucleotide sequence ID" value="NZ_JAFBCM010000001.1"/>
</dbReference>
<keyword evidence="6 7" id="KW-0472">Membrane</keyword>
<dbReference type="Gene3D" id="1.10.4160.10">
    <property type="entry name" value="Hydantoin permease"/>
    <property type="match status" value="1"/>
</dbReference>
<feature type="transmembrane region" description="Helical" evidence="8">
    <location>
        <begin position="453"/>
        <end position="473"/>
    </location>
</feature>
<evidence type="ECO:0000256" key="2">
    <source>
        <dbReference type="ARBA" id="ARBA00008974"/>
    </source>
</evidence>
<feature type="transmembrane region" description="Helical" evidence="8">
    <location>
        <begin position="111"/>
        <end position="131"/>
    </location>
</feature>
<comment type="subcellular location">
    <subcellularLocation>
        <location evidence="1">Membrane</location>
        <topology evidence="1">Multi-pass membrane protein</topology>
    </subcellularLocation>
</comment>
<dbReference type="Proteomes" id="UP001595699">
    <property type="component" value="Unassembled WGS sequence"/>
</dbReference>
<keyword evidence="3 7" id="KW-0813">Transport</keyword>
<sequence>METAGRRRPGPTGQSLSFERVGIDRIKEESRTSTPWTFFVIIVGNSATLASMIYGWIPITFGLDVWGAVSSIVVGTTVGIAALLPLILMGSRTATNNATSSGAHFGVRGRIIGSTVGLVITAVSTAVVIWTSGSATVGLSSRLLDTATTDAALAVTYGLIALLTALVAIYGYHLLVRVAWVLMIAGGLVVLAMPIAFSGDIDLGYQGGDYLLGRYGSTWLLAAITVGVSGVLQIGTLVGDWTRYISAQRHSTAKLASVASLGVFVGYVVPMSIGAVVATAFVDPTASFPENLAGNAPIWYAMMLLPFALLGGLAWAASGMYSSGLDLESLVPRLSRAGATILAGTVSVGLVFLGSLVWDAADSIATASLVVLAVIAPWAAIMAIGFLRQRGTYLPDDLQMFNRGQRGGAYWFSGGWNWRAVAAWCGGSLFGLLALQTAHYVGPLANLAGGVDVSFVGSYLIAGILFLVFDVLAPAPAGALARAVEGASSSPTQGATRSGWE</sequence>
<feature type="transmembrane region" description="Helical" evidence="8">
    <location>
        <begin position="178"/>
        <end position="197"/>
    </location>
</feature>
<evidence type="ECO:0000256" key="8">
    <source>
        <dbReference type="SAM" id="Phobius"/>
    </source>
</evidence>
<dbReference type="EMBL" id="JBHRZH010000063">
    <property type="protein sequence ID" value="MFC3766992.1"/>
    <property type="molecule type" value="Genomic_DNA"/>
</dbReference>
<evidence type="ECO:0000313" key="10">
    <source>
        <dbReference type="Proteomes" id="UP001595699"/>
    </source>
</evidence>
<gene>
    <name evidence="9" type="ORF">ACFOUW_39620</name>
</gene>
<evidence type="ECO:0000256" key="7">
    <source>
        <dbReference type="PIRNR" id="PIRNR002744"/>
    </source>
</evidence>
<reference evidence="10" key="1">
    <citation type="journal article" date="2019" name="Int. J. Syst. Evol. Microbiol.">
        <title>The Global Catalogue of Microorganisms (GCM) 10K type strain sequencing project: providing services to taxonomists for standard genome sequencing and annotation.</title>
        <authorList>
            <consortium name="The Broad Institute Genomics Platform"/>
            <consortium name="The Broad Institute Genome Sequencing Center for Infectious Disease"/>
            <person name="Wu L."/>
            <person name="Ma J."/>
        </authorList>
    </citation>
    <scope>NUCLEOTIDE SEQUENCE [LARGE SCALE GENOMIC DNA]</scope>
    <source>
        <strain evidence="10">CGMCC 4.7241</strain>
    </source>
</reference>
<feature type="transmembrane region" description="Helical" evidence="8">
    <location>
        <begin position="65"/>
        <end position="90"/>
    </location>
</feature>
<keyword evidence="5 8" id="KW-1133">Transmembrane helix</keyword>
<dbReference type="InterPro" id="IPR026030">
    <property type="entry name" value="Pur-cyt_permease_Fcy2/21/22"/>
</dbReference>
<accession>A0ABV7YRI4</accession>
<dbReference type="PANTHER" id="PTHR31806:SF1">
    <property type="entry name" value="PURINE-CYTOSINE PERMEASE FCY2-RELATED"/>
    <property type="match status" value="1"/>
</dbReference>
<evidence type="ECO:0000256" key="1">
    <source>
        <dbReference type="ARBA" id="ARBA00004141"/>
    </source>
</evidence>
<evidence type="ECO:0000256" key="3">
    <source>
        <dbReference type="ARBA" id="ARBA00022448"/>
    </source>
</evidence>
<feature type="transmembrane region" description="Helical" evidence="8">
    <location>
        <begin position="298"/>
        <end position="317"/>
    </location>
</feature>
<dbReference type="PIRSF" id="PIRSF002744">
    <property type="entry name" value="Pur-cyt_permease"/>
    <property type="match status" value="1"/>
</dbReference>
<feature type="transmembrane region" description="Helical" evidence="8">
    <location>
        <begin position="408"/>
        <end position="433"/>
    </location>
</feature>
<feature type="transmembrane region" description="Helical" evidence="8">
    <location>
        <begin position="258"/>
        <end position="278"/>
    </location>
</feature>
<feature type="transmembrane region" description="Helical" evidence="8">
    <location>
        <begin position="337"/>
        <end position="358"/>
    </location>
</feature>
<proteinExistence type="inferred from homology"/>
<dbReference type="Pfam" id="PF02133">
    <property type="entry name" value="Transp_cyt_pur"/>
    <property type="match status" value="1"/>
</dbReference>
<keyword evidence="10" id="KW-1185">Reference proteome</keyword>
<comment type="caution">
    <text evidence="9">The sequence shown here is derived from an EMBL/GenBank/DDBJ whole genome shotgun (WGS) entry which is preliminary data.</text>
</comment>
<protein>
    <submittedName>
        <fullName evidence="9">Purine-cytosine permease family protein</fullName>
    </submittedName>
</protein>
<dbReference type="PANTHER" id="PTHR31806">
    <property type="entry name" value="PURINE-CYTOSINE PERMEASE FCY2-RELATED"/>
    <property type="match status" value="1"/>
</dbReference>
<evidence type="ECO:0000256" key="6">
    <source>
        <dbReference type="ARBA" id="ARBA00023136"/>
    </source>
</evidence>
<comment type="similarity">
    <text evidence="2 7">Belongs to the purine-cytosine permease (2.A.39) family.</text>
</comment>
<organism evidence="9 10">
    <name type="scientific">Tenggerimyces flavus</name>
    <dbReference type="NCBI Taxonomy" id="1708749"/>
    <lineage>
        <taxon>Bacteria</taxon>
        <taxon>Bacillati</taxon>
        <taxon>Actinomycetota</taxon>
        <taxon>Actinomycetes</taxon>
        <taxon>Propionibacteriales</taxon>
        <taxon>Nocardioidaceae</taxon>
        <taxon>Tenggerimyces</taxon>
    </lineage>
</organism>